<protein>
    <submittedName>
        <fullName evidence="1">Uncharacterized protein</fullName>
    </submittedName>
</protein>
<dbReference type="Proteomes" id="UP000800082">
    <property type="component" value="Unassembled WGS sequence"/>
</dbReference>
<dbReference type="AlphaFoldDB" id="A0A6A5RU92"/>
<dbReference type="GeneID" id="54349371"/>
<accession>A0A6A5RU92</accession>
<dbReference type="EMBL" id="ML978962">
    <property type="protein sequence ID" value="KAF1930724.1"/>
    <property type="molecule type" value="Genomic_DNA"/>
</dbReference>
<gene>
    <name evidence="1" type="ORF">M421DRAFT_418209</name>
</gene>
<organism evidence="1 2">
    <name type="scientific">Didymella exigua CBS 183.55</name>
    <dbReference type="NCBI Taxonomy" id="1150837"/>
    <lineage>
        <taxon>Eukaryota</taxon>
        <taxon>Fungi</taxon>
        <taxon>Dikarya</taxon>
        <taxon>Ascomycota</taxon>
        <taxon>Pezizomycotina</taxon>
        <taxon>Dothideomycetes</taxon>
        <taxon>Pleosporomycetidae</taxon>
        <taxon>Pleosporales</taxon>
        <taxon>Pleosporineae</taxon>
        <taxon>Didymellaceae</taxon>
        <taxon>Didymella</taxon>
    </lineage>
</organism>
<evidence type="ECO:0000313" key="1">
    <source>
        <dbReference type="EMBL" id="KAF1930724.1"/>
    </source>
</evidence>
<name>A0A6A5RU92_9PLEO</name>
<reference evidence="1" key="1">
    <citation type="journal article" date="2020" name="Stud. Mycol.">
        <title>101 Dothideomycetes genomes: a test case for predicting lifestyles and emergence of pathogens.</title>
        <authorList>
            <person name="Haridas S."/>
            <person name="Albert R."/>
            <person name="Binder M."/>
            <person name="Bloem J."/>
            <person name="Labutti K."/>
            <person name="Salamov A."/>
            <person name="Andreopoulos B."/>
            <person name="Baker S."/>
            <person name="Barry K."/>
            <person name="Bills G."/>
            <person name="Bluhm B."/>
            <person name="Cannon C."/>
            <person name="Castanera R."/>
            <person name="Culley D."/>
            <person name="Daum C."/>
            <person name="Ezra D."/>
            <person name="Gonzalez J."/>
            <person name="Henrissat B."/>
            <person name="Kuo A."/>
            <person name="Liang C."/>
            <person name="Lipzen A."/>
            <person name="Lutzoni F."/>
            <person name="Magnuson J."/>
            <person name="Mondo S."/>
            <person name="Nolan M."/>
            <person name="Ohm R."/>
            <person name="Pangilinan J."/>
            <person name="Park H.-J."/>
            <person name="Ramirez L."/>
            <person name="Alfaro M."/>
            <person name="Sun H."/>
            <person name="Tritt A."/>
            <person name="Yoshinaga Y."/>
            <person name="Zwiers L.-H."/>
            <person name="Turgeon B."/>
            <person name="Goodwin S."/>
            <person name="Spatafora J."/>
            <person name="Crous P."/>
            <person name="Grigoriev I."/>
        </authorList>
    </citation>
    <scope>NUCLEOTIDE SEQUENCE</scope>
    <source>
        <strain evidence="1">CBS 183.55</strain>
    </source>
</reference>
<evidence type="ECO:0000313" key="2">
    <source>
        <dbReference type="Proteomes" id="UP000800082"/>
    </source>
</evidence>
<sequence>MIEVKRTLKTCADPEAFRTLFNRPVDSAKIIVDYNNGDSMSMPDVVVIGSTAAAVEVATNRVGATGRQLRTKCVVAGVF</sequence>
<proteinExistence type="predicted"/>
<keyword evidence="2" id="KW-1185">Reference proteome</keyword>
<dbReference type="RefSeq" id="XP_033450972.1">
    <property type="nucleotide sequence ID" value="XM_033591703.1"/>
</dbReference>